<dbReference type="STRING" id="5486.A0A367YAZ7"/>
<evidence type="ECO:0000313" key="2">
    <source>
        <dbReference type="EMBL" id="RCK63034.1"/>
    </source>
</evidence>
<dbReference type="EMBL" id="QLNQ01000024">
    <property type="protein sequence ID" value="RCK63034.1"/>
    <property type="molecule type" value="Genomic_DNA"/>
</dbReference>
<reference evidence="2 3" key="1">
    <citation type="submission" date="2018-06" db="EMBL/GenBank/DDBJ databases">
        <title>Whole genome sequencing of Candida tropicalis (genome annotated by CSBL at Korea University).</title>
        <authorList>
            <person name="Ahn J."/>
        </authorList>
    </citation>
    <scope>NUCLEOTIDE SEQUENCE [LARGE SCALE GENOMIC DNA]</scope>
    <source>
        <strain evidence="2 3">ATCC 20962</strain>
    </source>
</reference>
<proteinExistence type="predicted"/>
<protein>
    <submittedName>
        <fullName evidence="2">Uncharacterized protein</fullName>
    </submittedName>
</protein>
<accession>A0A367YAZ7</accession>
<feature type="compositionally biased region" description="Basic and acidic residues" evidence="1">
    <location>
        <begin position="20"/>
        <end position="29"/>
    </location>
</feature>
<sequence length="222" mass="25114">MASKTDNLPISEPLSSLHIADNKENEEIHPSANEPQPGEKVKDQQNPEVVVTQDDNDEPQLVQSGDPSFSASSTTDSNVNANDEEDDTNLDEHQKHQEEVKYNELTTIKKCLLALKNAEGYRELFPFQYKLNQYIAEDKVEAASAKTTRLLHECVDIMHDIVKTLEEKGVKNTDQIDGGGFTNVDDEVEIKRNRYHDFQEADYDLDSEAYGSESEPEGNDYY</sequence>
<dbReference type="Proteomes" id="UP000253472">
    <property type="component" value="Unassembled WGS sequence"/>
</dbReference>
<name>A0A367YAZ7_9ASCO</name>
<evidence type="ECO:0000313" key="3">
    <source>
        <dbReference type="Proteomes" id="UP000253472"/>
    </source>
</evidence>
<dbReference type="OrthoDB" id="2011986at2759"/>
<feature type="region of interest" description="Disordered" evidence="1">
    <location>
        <begin position="1"/>
        <end position="98"/>
    </location>
</feature>
<keyword evidence="3" id="KW-1185">Reference proteome</keyword>
<organism evidence="2 3">
    <name type="scientific">Candida viswanathii</name>
    <dbReference type="NCBI Taxonomy" id="5486"/>
    <lineage>
        <taxon>Eukaryota</taxon>
        <taxon>Fungi</taxon>
        <taxon>Dikarya</taxon>
        <taxon>Ascomycota</taxon>
        <taxon>Saccharomycotina</taxon>
        <taxon>Pichiomycetes</taxon>
        <taxon>Debaryomycetaceae</taxon>
        <taxon>Candida/Lodderomyces clade</taxon>
        <taxon>Candida</taxon>
    </lineage>
</organism>
<evidence type="ECO:0000256" key="1">
    <source>
        <dbReference type="SAM" id="MobiDB-lite"/>
    </source>
</evidence>
<comment type="caution">
    <text evidence="2">The sequence shown here is derived from an EMBL/GenBank/DDBJ whole genome shotgun (WGS) entry which is preliminary data.</text>
</comment>
<feature type="compositionally biased region" description="Polar residues" evidence="1">
    <location>
        <begin position="61"/>
        <end position="81"/>
    </location>
</feature>
<dbReference type="AlphaFoldDB" id="A0A367YAZ7"/>
<gene>
    <name evidence="2" type="ORF">Cantr_09916</name>
</gene>